<dbReference type="EMBL" id="JAEPRC010000647">
    <property type="protein sequence ID" value="KAG2193472.1"/>
    <property type="molecule type" value="Genomic_DNA"/>
</dbReference>
<dbReference type="SUPFAM" id="SSF56645">
    <property type="entry name" value="Acyl-CoA dehydrogenase NM domain-like"/>
    <property type="match status" value="1"/>
</dbReference>
<keyword evidence="7" id="KW-0560">Oxidoreductase</keyword>
<dbReference type="GO" id="GO:0033539">
    <property type="term" value="P:fatty acid beta-oxidation using acyl-CoA dehydrogenase"/>
    <property type="evidence" value="ECO:0007669"/>
    <property type="project" value="TreeGrafter"/>
</dbReference>
<dbReference type="InterPro" id="IPR009075">
    <property type="entry name" value="AcylCo_DH/oxidase_C"/>
</dbReference>
<comment type="similarity">
    <text evidence="2">Belongs to the acyl-CoA dehydrogenase family.</text>
</comment>
<dbReference type="InterPro" id="IPR013786">
    <property type="entry name" value="AcylCoA_DH/ox_N"/>
</dbReference>
<name>A0A8H7QIU3_9FUNG</name>
<dbReference type="InterPro" id="IPR036250">
    <property type="entry name" value="AcylCo_DH-like_C"/>
</dbReference>
<dbReference type="SUPFAM" id="SSF55856">
    <property type="entry name" value="Cytochrome b5-like heme/steroid binding domain"/>
    <property type="match status" value="1"/>
</dbReference>
<dbReference type="SUPFAM" id="SSF47203">
    <property type="entry name" value="Acyl-CoA dehydrogenase C-terminal domain-like"/>
    <property type="match status" value="1"/>
</dbReference>
<reference evidence="10" key="1">
    <citation type="submission" date="2020-12" db="EMBL/GenBank/DDBJ databases">
        <title>Metabolic potential, ecology and presence of endohyphal bacteria is reflected in genomic diversity of Mucoromycotina.</title>
        <authorList>
            <person name="Muszewska A."/>
            <person name="Okrasinska A."/>
            <person name="Steczkiewicz K."/>
            <person name="Drgas O."/>
            <person name="Orlowska M."/>
            <person name="Perlinska-Lenart U."/>
            <person name="Aleksandrzak-Piekarczyk T."/>
            <person name="Szatraj K."/>
            <person name="Zielenkiewicz U."/>
            <person name="Pilsyk S."/>
            <person name="Malc E."/>
            <person name="Mieczkowski P."/>
            <person name="Kruszewska J.S."/>
            <person name="Biernat P."/>
            <person name="Pawlowska J."/>
        </authorList>
    </citation>
    <scope>NUCLEOTIDE SEQUENCE</scope>
    <source>
        <strain evidence="10">CBS 226.32</strain>
    </source>
</reference>
<dbReference type="InterPro" id="IPR046373">
    <property type="entry name" value="Acyl-CoA_Oxase/DH_mid-dom_sf"/>
</dbReference>
<keyword evidence="3" id="KW-0349">Heme</keyword>
<sequence>MKSYTIEQVAQHNTAKDIWIIVEGKVFDVTQFINEHPGGKKVLMKMAGKDASKQFKTFHNDAIMQRVGLPMQIGVVGDSNAEEKKPEPAAISTPVEPTNNVQQVDIHQLVSGEQSRFGEGIPYGDPTWYQDWNSPYYKESHIKLRKEVRQFVDKEIMPFCHEWSEAKAIPREIVKRAAELGLLNAVSGAAKNPKNAALMKYPLPSGLKPEEFDIFHEFVCVDEIARCGSGGFIWALFGGLGIGLPPVMNFGSEELRQKVVPGCLAGEKFIALAITEPSAGSDVANLKTTATDMGDHYLLNGEKKWITQGAYADYYTVGCRTGDGISLLLVERTMPGVNARYMDVQGMWGSGTSYITFDDVKVPKNHIIGKVNQGFKYIMHNFNSERMGIVMQANRLARVCIEEALKYSLKRKTFGQRLIEHAVIRNKFGHMIRQCEATHAWLESILYQLHTLPPHVTPNLLAGPIALLKAQSTQTFEYCAREAAQIFGGLAYTRGGQGEKVERLYREVRAYAIPGGSEEIMLDLGIRQALRQAYEATKPKL</sequence>
<dbReference type="AlphaFoldDB" id="A0A8H7QIU3"/>
<evidence type="ECO:0000256" key="4">
    <source>
        <dbReference type="ARBA" id="ARBA00022630"/>
    </source>
</evidence>
<dbReference type="SMART" id="SM01117">
    <property type="entry name" value="Cyt-b5"/>
    <property type="match status" value="1"/>
</dbReference>
<keyword evidence="6" id="KW-0274">FAD</keyword>
<dbReference type="FunFam" id="2.40.110.10:FF:000002">
    <property type="entry name" value="Acyl-CoA dehydrogenase fadE12"/>
    <property type="match status" value="1"/>
</dbReference>
<evidence type="ECO:0000256" key="6">
    <source>
        <dbReference type="ARBA" id="ARBA00022827"/>
    </source>
</evidence>
<dbReference type="InterPro" id="IPR009100">
    <property type="entry name" value="AcylCoA_DH/oxidase_NM_dom_sf"/>
</dbReference>
<dbReference type="GO" id="GO:0046872">
    <property type="term" value="F:metal ion binding"/>
    <property type="evidence" value="ECO:0007669"/>
    <property type="project" value="UniProtKB-KW"/>
</dbReference>
<comment type="cofactor">
    <cofactor evidence="1">
        <name>FAD</name>
        <dbReference type="ChEBI" id="CHEBI:57692"/>
    </cofactor>
</comment>
<feature type="domain" description="Cytochrome b5 heme-binding" evidence="9">
    <location>
        <begin position="1"/>
        <end position="77"/>
    </location>
</feature>
<dbReference type="PANTHER" id="PTHR48083">
    <property type="entry name" value="MEDIUM-CHAIN SPECIFIC ACYL-COA DEHYDROGENASE, MITOCHONDRIAL-RELATED"/>
    <property type="match status" value="1"/>
</dbReference>
<dbReference type="Gene3D" id="1.20.140.10">
    <property type="entry name" value="Butyryl-CoA Dehydrogenase, subunit A, domain 3"/>
    <property type="match status" value="1"/>
</dbReference>
<evidence type="ECO:0000256" key="5">
    <source>
        <dbReference type="ARBA" id="ARBA00022723"/>
    </source>
</evidence>
<dbReference type="PANTHER" id="PTHR48083:SF28">
    <property type="entry name" value="ACYL-COA DEHYDROGENASE FAMILY PROTEIN (AFU_ORTHOLOGUE AFUA_6G10880)-RELATED"/>
    <property type="match status" value="1"/>
</dbReference>
<dbReference type="Pfam" id="PF02770">
    <property type="entry name" value="Acyl-CoA_dh_M"/>
    <property type="match status" value="1"/>
</dbReference>
<proteinExistence type="inferred from homology"/>
<evidence type="ECO:0000313" key="11">
    <source>
        <dbReference type="Proteomes" id="UP000650833"/>
    </source>
</evidence>
<accession>A0A8H7QIU3</accession>
<dbReference type="GO" id="GO:0020037">
    <property type="term" value="F:heme binding"/>
    <property type="evidence" value="ECO:0007669"/>
    <property type="project" value="InterPro"/>
</dbReference>
<dbReference type="InterPro" id="IPR001199">
    <property type="entry name" value="Cyt_B5-like_heme/steroid-bd"/>
</dbReference>
<evidence type="ECO:0000256" key="3">
    <source>
        <dbReference type="ARBA" id="ARBA00022617"/>
    </source>
</evidence>
<dbReference type="GO" id="GO:0005737">
    <property type="term" value="C:cytoplasm"/>
    <property type="evidence" value="ECO:0007669"/>
    <property type="project" value="TreeGrafter"/>
</dbReference>
<keyword evidence="8" id="KW-0408">Iron</keyword>
<keyword evidence="5" id="KW-0479">Metal-binding</keyword>
<dbReference type="Gene3D" id="1.10.540.10">
    <property type="entry name" value="Acyl-CoA dehydrogenase/oxidase, N-terminal domain"/>
    <property type="match status" value="1"/>
</dbReference>
<dbReference type="Pfam" id="PF02771">
    <property type="entry name" value="Acyl-CoA_dh_N"/>
    <property type="match status" value="2"/>
</dbReference>
<dbReference type="OrthoDB" id="10254877at2759"/>
<dbReference type="InterPro" id="IPR018506">
    <property type="entry name" value="Cyt_B5_heme-BS"/>
</dbReference>
<dbReference type="FunFam" id="3.10.120.10:FF:000007">
    <property type="entry name" value="Sulfite oxidase, mitochondrial"/>
    <property type="match status" value="1"/>
</dbReference>
<dbReference type="InterPro" id="IPR050741">
    <property type="entry name" value="Acyl-CoA_dehydrogenase"/>
</dbReference>
<evidence type="ECO:0000256" key="2">
    <source>
        <dbReference type="ARBA" id="ARBA00009347"/>
    </source>
</evidence>
<dbReference type="GO" id="GO:0050660">
    <property type="term" value="F:flavin adenine dinucleotide binding"/>
    <property type="evidence" value="ECO:0007669"/>
    <property type="project" value="InterPro"/>
</dbReference>
<protein>
    <recommendedName>
        <fullName evidence="9">Cytochrome b5 heme-binding domain-containing protein</fullName>
    </recommendedName>
</protein>
<keyword evidence="11" id="KW-1185">Reference proteome</keyword>
<gene>
    <name evidence="10" type="ORF">INT46_002384</name>
</gene>
<dbReference type="Gene3D" id="2.40.110.10">
    <property type="entry name" value="Butyryl-CoA Dehydrogenase, subunit A, domain 2"/>
    <property type="match status" value="1"/>
</dbReference>
<dbReference type="InterPro" id="IPR036400">
    <property type="entry name" value="Cyt_B5-like_heme/steroid_sf"/>
</dbReference>
<dbReference type="InterPro" id="IPR006091">
    <property type="entry name" value="Acyl-CoA_Oxase/DH_mid-dom"/>
</dbReference>
<dbReference type="Gene3D" id="3.10.120.10">
    <property type="entry name" value="Cytochrome b5-like heme/steroid binding domain"/>
    <property type="match status" value="1"/>
</dbReference>
<evidence type="ECO:0000259" key="9">
    <source>
        <dbReference type="PROSITE" id="PS50255"/>
    </source>
</evidence>
<evidence type="ECO:0000256" key="8">
    <source>
        <dbReference type="ARBA" id="ARBA00023004"/>
    </source>
</evidence>
<evidence type="ECO:0000256" key="1">
    <source>
        <dbReference type="ARBA" id="ARBA00001974"/>
    </source>
</evidence>
<dbReference type="PROSITE" id="PS50255">
    <property type="entry name" value="CYTOCHROME_B5_2"/>
    <property type="match status" value="1"/>
</dbReference>
<dbReference type="Proteomes" id="UP000650833">
    <property type="component" value="Unassembled WGS sequence"/>
</dbReference>
<dbReference type="Pfam" id="PF00441">
    <property type="entry name" value="Acyl-CoA_dh_1"/>
    <property type="match status" value="1"/>
</dbReference>
<evidence type="ECO:0000256" key="7">
    <source>
        <dbReference type="ARBA" id="ARBA00023002"/>
    </source>
</evidence>
<organism evidence="10 11">
    <name type="scientific">Mucor plumbeus</name>
    <dbReference type="NCBI Taxonomy" id="97098"/>
    <lineage>
        <taxon>Eukaryota</taxon>
        <taxon>Fungi</taxon>
        <taxon>Fungi incertae sedis</taxon>
        <taxon>Mucoromycota</taxon>
        <taxon>Mucoromycotina</taxon>
        <taxon>Mucoromycetes</taxon>
        <taxon>Mucorales</taxon>
        <taxon>Mucorineae</taxon>
        <taxon>Mucoraceae</taxon>
        <taxon>Mucor</taxon>
    </lineage>
</organism>
<dbReference type="Pfam" id="PF00173">
    <property type="entry name" value="Cyt-b5"/>
    <property type="match status" value="1"/>
</dbReference>
<keyword evidence="4" id="KW-0285">Flavoprotein</keyword>
<dbReference type="InterPro" id="IPR037069">
    <property type="entry name" value="AcylCoA_DH/ox_N_sf"/>
</dbReference>
<dbReference type="GO" id="GO:0003995">
    <property type="term" value="F:acyl-CoA dehydrogenase activity"/>
    <property type="evidence" value="ECO:0007669"/>
    <property type="project" value="TreeGrafter"/>
</dbReference>
<evidence type="ECO:0000313" key="10">
    <source>
        <dbReference type="EMBL" id="KAG2193472.1"/>
    </source>
</evidence>
<dbReference type="PROSITE" id="PS00191">
    <property type="entry name" value="CYTOCHROME_B5_1"/>
    <property type="match status" value="1"/>
</dbReference>
<comment type="caution">
    <text evidence="10">The sequence shown here is derived from an EMBL/GenBank/DDBJ whole genome shotgun (WGS) entry which is preliminary data.</text>
</comment>